<accession>A0A1W1UE05</accession>
<dbReference type="PANTHER" id="PTHR42879">
    <property type="entry name" value="3-OXOACYL-(ACYL-CARRIER-PROTEIN) REDUCTASE"/>
    <property type="match status" value="1"/>
</dbReference>
<keyword evidence="3" id="KW-1185">Reference proteome</keyword>
<dbReference type="InterPro" id="IPR050259">
    <property type="entry name" value="SDR"/>
</dbReference>
<evidence type="ECO:0000313" key="3">
    <source>
        <dbReference type="Proteomes" id="UP000192408"/>
    </source>
</evidence>
<comment type="similarity">
    <text evidence="1">Belongs to the short-chain dehydrogenases/reductases (SDR) family.</text>
</comment>
<protein>
    <submittedName>
        <fullName evidence="2">3-hydroxybutyrate dehydrogenase</fullName>
    </submittedName>
</protein>
<sequence length="258" mass="27830">MIDVNGKVAVITGSASGIGLHMAKKFLANGAKVVISDVNEEALTARLKEFDHPNVLAVKTDVTKEAEIENLIATAQRHFGRLDIFVNNAGIQHVAPIEDFPTEKFDLMLQIMLRASFLSIKHCLPLMKAQKFGRIINISSINGLVGFAGKVAYNAAKHGIIGITRVAALECAKDGVTVNAICPGYIETPLVLNQMKDLAKTRNVSLENVLEEVLYPLIPQKTLIDIDDIASLVLFASSPCAKHITGTNLVIDAGYTAQ</sequence>
<organism evidence="2 3">
    <name type="scientific">Pasteurella testudinis DSM 23072</name>
    <dbReference type="NCBI Taxonomy" id="1122938"/>
    <lineage>
        <taxon>Bacteria</taxon>
        <taxon>Pseudomonadati</taxon>
        <taxon>Pseudomonadota</taxon>
        <taxon>Gammaproteobacteria</taxon>
        <taxon>Pasteurellales</taxon>
        <taxon>Pasteurellaceae</taxon>
        <taxon>Pasteurella</taxon>
    </lineage>
</organism>
<dbReference type="FunFam" id="3.40.50.720:FF:000084">
    <property type="entry name" value="Short-chain dehydrogenase reductase"/>
    <property type="match status" value="1"/>
</dbReference>
<dbReference type="NCBIfam" id="TIGR01963">
    <property type="entry name" value="PHB_DH"/>
    <property type="match status" value="1"/>
</dbReference>
<dbReference type="InterPro" id="IPR020904">
    <property type="entry name" value="Sc_DH/Rdtase_CS"/>
</dbReference>
<dbReference type="InterPro" id="IPR002347">
    <property type="entry name" value="SDR_fam"/>
</dbReference>
<dbReference type="SUPFAM" id="SSF51735">
    <property type="entry name" value="NAD(P)-binding Rossmann-fold domains"/>
    <property type="match status" value="1"/>
</dbReference>
<name>A0A1W1UE05_9PAST</name>
<dbReference type="PRINTS" id="PR00080">
    <property type="entry name" value="SDRFAMILY"/>
</dbReference>
<dbReference type="Proteomes" id="UP000192408">
    <property type="component" value="Unassembled WGS sequence"/>
</dbReference>
<evidence type="ECO:0000256" key="1">
    <source>
        <dbReference type="ARBA" id="ARBA00006484"/>
    </source>
</evidence>
<dbReference type="NCBIfam" id="NF009093">
    <property type="entry name" value="PRK12429.1"/>
    <property type="match status" value="1"/>
</dbReference>
<dbReference type="PROSITE" id="PS00061">
    <property type="entry name" value="ADH_SHORT"/>
    <property type="match status" value="1"/>
</dbReference>
<gene>
    <name evidence="2" type="ORF">SAMN05660772_00331</name>
</gene>
<reference evidence="3" key="1">
    <citation type="submission" date="2017-04" db="EMBL/GenBank/DDBJ databases">
        <authorList>
            <person name="Varghese N."/>
            <person name="Submissions S."/>
        </authorList>
    </citation>
    <scope>NUCLEOTIDE SEQUENCE [LARGE SCALE GENOMIC DNA]</scope>
    <source>
        <strain evidence="3">DSM 23072</strain>
    </source>
</reference>
<dbReference type="PANTHER" id="PTHR42879:SF2">
    <property type="entry name" value="3-OXOACYL-[ACYL-CARRIER-PROTEIN] REDUCTASE FABG"/>
    <property type="match status" value="1"/>
</dbReference>
<dbReference type="EMBL" id="FWWV01000002">
    <property type="protein sequence ID" value="SMB79328.1"/>
    <property type="molecule type" value="Genomic_DNA"/>
</dbReference>
<dbReference type="InterPro" id="IPR036291">
    <property type="entry name" value="NAD(P)-bd_dom_sf"/>
</dbReference>
<dbReference type="STRING" id="1122938.SAMN05660772_00331"/>
<dbReference type="GO" id="GO:0003858">
    <property type="term" value="F:3-hydroxybutyrate dehydrogenase activity"/>
    <property type="evidence" value="ECO:0007669"/>
    <property type="project" value="InterPro"/>
</dbReference>
<dbReference type="Pfam" id="PF13561">
    <property type="entry name" value="adh_short_C2"/>
    <property type="match status" value="1"/>
</dbReference>
<dbReference type="InterPro" id="IPR011294">
    <property type="entry name" value="3-OHbutyrate_DH"/>
</dbReference>
<dbReference type="GO" id="GO:0032787">
    <property type="term" value="P:monocarboxylic acid metabolic process"/>
    <property type="evidence" value="ECO:0007669"/>
    <property type="project" value="UniProtKB-ARBA"/>
</dbReference>
<evidence type="ECO:0000313" key="2">
    <source>
        <dbReference type="EMBL" id="SMB79328.1"/>
    </source>
</evidence>
<dbReference type="PRINTS" id="PR00081">
    <property type="entry name" value="GDHRDH"/>
</dbReference>
<dbReference type="RefSeq" id="WP_084255681.1">
    <property type="nucleotide sequence ID" value="NZ_FWWV01000002.1"/>
</dbReference>
<dbReference type="Gene3D" id="3.40.50.720">
    <property type="entry name" value="NAD(P)-binding Rossmann-like Domain"/>
    <property type="match status" value="1"/>
</dbReference>
<dbReference type="AlphaFoldDB" id="A0A1W1UE05"/>
<proteinExistence type="inferred from homology"/>